<dbReference type="OrthoDB" id="3382099at2"/>
<evidence type="ECO:0000313" key="2">
    <source>
        <dbReference type="EMBL" id="SBV30015.1"/>
    </source>
</evidence>
<name>A0A1C3NBN2_9ACTN</name>
<reference evidence="3" key="1">
    <citation type="submission" date="2016-06" db="EMBL/GenBank/DDBJ databases">
        <authorList>
            <person name="Varghese N."/>
        </authorList>
    </citation>
    <scope>NUCLEOTIDE SEQUENCE [LARGE SCALE GENOMIC DNA]</scope>
    <source>
        <strain evidence="3">DSM 45344</strain>
    </source>
</reference>
<accession>A0A1C3NBN2</accession>
<dbReference type="RefSeq" id="WP_091595718.1">
    <property type="nucleotide sequence ID" value="NZ_JBHRWG010000002.1"/>
</dbReference>
<feature type="domain" description="SCP2" evidence="1">
    <location>
        <begin position="11"/>
        <end position="105"/>
    </location>
</feature>
<dbReference type="InterPro" id="IPR036527">
    <property type="entry name" value="SCP2_sterol-bd_dom_sf"/>
</dbReference>
<dbReference type="Proteomes" id="UP000199393">
    <property type="component" value="Chromosome I"/>
</dbReference>
<sequence length="123" mass="14031">MLDATTRFFEELDRRGYEPRLAKTAGTLRVDLHEGPRTHHWLLNIDRGRVSVTQEDREADTVIGTSPALFEEIAVGREHGIAAVLRGDMTVMGDARLLVQVERIFPGQPDARGPRRRFQREVR</sequence>
<organism evidence="2 3">
    <name type="scientific">Micromonospora krabiensis</name>
    <dbReference type="NCBI Taxonomy" id="307121"/>
    <lineage>
        <taxon>Bacteria</taxon>
        <taxon>Bacillati</taxon>
        <taxon>Actinomycetota</taxon>
        <taxon>Actinomycetes</taxon>
        <taxon>Micromonosporales</taxon>
        <taxon>Micromonosporaceae</taxon>
        <taxon>Micromonospora</taxon>
    </lineage>
</organism>
<proteinExistence type="predicted"/>
<dbReference type="Gene3D" id="3.30.1050.10">
    <property type="entry name" value="SCP2 sterol-binding domain"/>
    <property type="match status" value="1"/>
</dbReference>
<evidence type="ECO:0000313" key="3">
    <source>
        <dbReference type="Proteomes" id="UP000199393"/>
    </source>
</evidence>
<evidence type="ECO:0000259" key="1">
    <source>
        <dbReference type="Pfam" id="PF02036"/>
    </source>
</evidence>
<keyword evidence="3" id="KW-1185">Reference proteome</keyword>
<dbReference type="Pfam" id="PF02036">
    <property type="entry name" value="SCP2"/>
    <property type="match status" value="1"/>
</dbReference>
<dbReference type="SUPFAM" id="SSF55718">
    <property type="entry name" value="SCP-like"/>
    <property type="match status" value="1"/>
</dbReference>
<dbReference type="AlphaFoldDB" id="A0A1C3NBN2"/>
<protein>
    <submittedName>
        <fullName evidence="2">SCP-2 sterol transfer family protein</fullName>
    </submittedName>
</protein>
<dbReference type="InterPro" id="IPR003033">
    <property type="entry name" value="SCP2_sterol-bd_dom"/>
</dbReference>
<gene>
    <name evidence="2" type="ORF">GA0070620_5602</name>
</gene>
<dbReference type="EMBL" id="LT598496">
    <property type="protein sequence ID" value="SBV30015.1"/>
    <property type="molecule type" value="Genomic_DNA"/>
</dbReference>
<dbReference type="STRING" id="307121.GA0070620_5602"/>